<proteinExistence type="predicted"/>
<reference evidence="1 2" key="1">
    <citation type="submission" date="2018-06" db="EMBL/GenBank/DDBJ databases">
        <title>Genomic Encyclopedia of Archaeal and Bacterial Type Strains, Phase II (KMG-II): from individual species to whole genera.</title>
        <authorList>
            <person name="Goeker M."/>
        </authorList>
    </citation>
    <scope>NUCLEOTIDE SEQUENCE [LARGE SCALE GENOMIC DNA]</scope>
    <source>
        <strain evidence="1 2">DSM 14825</strain>
    </source>
</reference>
<dbReference type="Proteomes" id="UP000249754">
    <property type="component" value="Unassembled WGS sequence"/>
</dbReference>
<accession>A0A327SGX1</accession>
<evidence type="ECO:0008006" key="3">
    <source>
        <dbReference type="Google" id="ProtNLM"/>
    </source>
</evidence>
<evidence type="ECO:0000313" key="2">
    <source>
        <dbReference type="Proteomes" id="UP000249754"/>
    </source>
</evidence>
<dbReference type="AlphaFoldDB" id="A0A327SGX1"/>
<comment type="caution">
    <text evidence="1">The sequence shown here is derived from an EMBL/GenBank/DDBJ whole genome shotgun (WGS) entry which is preliminary data.</text>
</comment>
<name>A0A327SGX1_9SPHI</name>
<dbReference type="OrthoDB" id="962208at2"/>
<sequence length="144" mass="15914">MADKFNIRVEGLDTTLNKLAKLAQQNKTEAKQAITETAINIERKAKQNLAALPFKDSVGGIAQSGYILYDGDGYGGEVGFNKFTSPYIEYGTGNQVVVPIGWEDFALQFKKGDGVNIKPMPYFHPAINSELENLKRNLKNSMKP</sequence>
<dbReference type="RefSeq" id="WP_111635553.1">
    <property type="nucleotide sequence ID" value="NZ_QLLR01000028.1"/>
</dbReference>
<dbReference type="EMBL" id="QLLR01000028">
    <property type="protein sequence ID" value="RAJ24997.1"/>
    <property type="molecule type" value="Genomic_DNA"/>
</dbReference>
<gene>
    <name evidence="1" type="ORF">LY11_04184</name>
</gene>
<evidence type="ECO:0000313" key="1">
    <source>
        <dbReference type="EMBL" id="RAJ24997.1"/>
    </source>
</evidence>
<organism evidence="1 2">
    <name type="scientific">Pedobacter cryoconitis</name>
    <dbReference type="NCBI Taxonomy" id="188932"/>
    <lineage>
        <taxon>Bacteria</taxon>
        <taxon>Pseudomonadati</taxon>
        <taxon>Bacteroidota</taxon>
        <taxon>Sphingobacteriia</taxon>
        <taxon>Sphingobacteriales</taxon>
        <taxon>Sphingobacteriaceae</taxon>
        <taxon>Pedobacter</taxon>
    </lineage>
</organism>
<protein>
    <recommendedName>
        <fullName evidence="3">HK97 gp10 family phage protein</fullName>
    </recommendedName>
</protein>